<feature type="region of interest" description="Disordered" evidence="1">
    <location>
        <begin position="456"/>
        <end position="482"/>
    </location>
</feature>
<comment type="caution">
    <text evidence="4">The sequence shown here is derived from an EMBL/GenBank/DDBJ whole genome shotgun (WGS) entry which is preliminary data.</text>
</comment>
<feature type="domain" description="CCHC-type" evidence="2">
    <location>
        <begin position="357"/>
        <end position="373"/>
    </location>
</feature>
<feature type="region of interest" description="Disordered" evidence="1">
    <location>
        <begin position="1"/>
        <end position="40"/>
    </location>
</feature>
<dbReference type="InterPro" id="IPR006579">
    <property type="entry name" value="Pre_C2HC_dom"/>
</dbReference>
<feature type="domain" description="CCHC-type" evidence="2">
    <location>
        <begin position="399"/>
        <end position="417"/>
    </location>
</feature>
<gene>
    <name evidence="4" type="primary">TC3A</name>
    <name evidence="4" type="ORF">TNCV_3074281</name>
</gene>
<feature type="compositionally biased region" description="Basic and acidic residues" evidence="1">
    <location>
        <begin position="1"/>
        <end position="14"/>
    </location>
</feature>
<protein>
    <submittedName>
        <fullName evidence="4">Transposable element Tc3 transposase</fullName>
    </submittedName>
</protein>
<evidence type="ECO:0000313" key="5">
    <source>
        <dbReference type="Proteomes" id="UP000887159"/>
    </source>
</evidence>
<dbReference type="GO" id="GO:0008270">
    <property type="term" value="F:zinc ion binding"/>
    <property type="evidence" value="ECO:0007669"/>
    <property type="project" value="InterPro"/>
</dbReference>
<organism evidence="4 5">
    <name type="scientific">Trichonephila clavipes</name>
    <name type="common">Golden silk orbweaver</name>
    <name type="synonym">Nephila clavipes</name>
    <dbReference type="NCBI Taxonomy" id="2585209"/>
    <lineage>
        <taxon>Eukaryota</taxon>
        <taxon>Metazoa</taxon>
        <taxon>Ecdysozoa</taxon>
        <taxon>Arthropoda</taxon>
        <taxon>Chelicerata</taxon>
        <taxon>Arachnida</taxon>
        <taxon>Araneae</taxon>
        <taxon>Araneomorphae</taxon>
        <taxon>Entelegynae</taxon>
        <taxon>Araneoidea</taxon>
        <taxon>Nephilidae</taxon>
        <taxon>Trichonephila</taxon>
    </lineage>
</organism>
<dbReference type="Pfam" id="PF07530">
    <property type="entry name" value="PRE_C2HC"/>
    <property type="match status" value="1"/>
</dbReference>
<evidence type="ECO:0000259" key="3">
    <source>
        <dbReference type="SMART" id="SM00596"/>
    </source>
</evidence>
<feature type="compositionally biased region" description="Low complexity" evidence="1">
    <location>
        <begin position="464"/>
        <end position="475"/>
    </location>
</feature>
<name>A0A8X6SK15_TRICX</name>
<dbReference type="Gene3D" id="3.30.420.10">
    <property type="entry name" value="Ribonuclease H-like superfamily/Ribonuclease H"/>
    <property type="match status" value="1"/>
</dbReference>
<proteinExistence type="predicted"/>
<evidence type="ECO:0000259" key="2">
    <source>
        <dbReference type="SMART" id="SM00343"/>
    </source>
</evidence>
<reference evidence="4" key="1">
    <citation type="submission" date="2020-08" db="EMBL/GenBank/DDBJ databases">
        <title>Multicomponent nature underlies the extraordinary mechanical properties of spider dragline silk.</title>
        <authorList>
            <person name="Kono N."/>
            <person name="Nakamura H."/>
            <person name="Mori M."/>
            <person name="Yoshida Y."/>
            <person name="Ohtoshi R."/>
            <person name="Malay A.D."/>
            <person name="Moran D.A.P."/>
            <person name="Tomita M."/>
            <person name="Numata K."/>
            <person name="Arakawa K."/>
        </authorList>
    </citation>
    <scope>NUCLEOTIDE SEQUENCE</scope>
</reference>
<dbReference type="SMART" id="SM00343">
    <property type="entry name" value="ZnF_C2HC"/>
    <property type="match status" value="3"/>
</dbReference>
<dbReference type="AlphaFoldDB" id="A0A8X6SK15"/>
<dbReference type="SMART" id="SM00596">
    <property type="entry name" value="PRE_C2HC"/>
    <property type="match status" value="1"/>
</dbReference>
<feature type="compositionally biased region" description="Basic and acidic residues" evidence="1">
    <location>
        <begin position="111"/>
        <end position="122"/>
    </location>
</feature>
<sequence>MNDSFDKSRRENEKRRKQKDPKRKAVEPPPEVTESDKCRRHKEIQKRIKMTNGRLSFLEHCIQSEKEFPDLTDDDALVGFKNEHDKLSSLKEQDLGELALFLPCPVLDFPENEKNSKKRNDPPEPSVKKHLRQTSHENKKNADNVNGFVSPKKTAKKLKLSDPIAGTSRPVSVQNKFSCLSEEDAEMTPTTSSQIAAPISARPKVPPIMFKHKKANYKQIVKNLNKDFPDCDVKLAGKYLKIFCKSSDEHRIVTEYLKGKSEEFYVIDPPDSRPLKIVIKGLPISTEIGEIHEDLTSQGFCVEKVAQLTRSKTKSPLPIFMVELERKPDSPDIFKMKKCCYLTVQVDAFNRRPGVSQCYNCNLFNHSSKNCFMRTRCLKCGESHRTNDCHIKEKIENPVCINCNKTRHMANWSQCEEFPKRKLKKGETIRNRNTSNVTNKPVKPVTPNLSFAAALSGASNKNNTPGTPATAEETPSINEKTNENDFGFKDAIKELRRFFLDYPYLLEMARRRFVKWAQNEIAVVPDFHKRILFSDEAHFWLNGYVNKQNCRIWSEANPQVYVETPLHPEKLTVWCALWAIYFFIPELNNHDVHELWFQQDGATCHTARATIDLLKDTFGDRLISRFGPVNWPPRSCDLTPLDYFLWGYVKSLVYVDKPQTLDHLEDNIRRVIADIRPQMLEKVIENWTSRLDYIRGSRGSPMPEIIFKM</sequence>
<keyword evidence="5" id="KW-1185">Reference proteome</keyword>
<evidence type="ECO:0000313" key="4">
    <source>
        <dbReference type="EMBL" id="GFY12868.1"/>
    </source>
</evidence>
<feature type="domain" description="Pre-C2HC" evidence="3">
    <location>
        <begin position="288"/>
        <end position="356"/>
    </location>
</feature>
<dbReference type="InterPro" id="IPR036397">
    <property type="entry name" value="RNaseH_sf"/>
</dbReference>
<evidence type="ECO:0000256" key="1">
    <source>
        <dbReference type="SAM" id="MobiDB-lite"/>
    </source>
</evidence>
<dbReference type="GO" id="GO:0003676">
    <property type="term" value="F:nucleic acid binding"/>
    <property type="evidence" value="ECO:0007669"/>
    <property type="project" value="InterPro"/>
</dbReference>
<dbReference type="Proteomes" id="UP000887159">
    <property type="component" value="Unassembled WGS sequence"/>
</dbReference>
<feature type="domain" description="CCHC-type" evidence="2">
    <location>
        <begin position="376"/>
        <end position="391"/>
    </location>
</feature>
<accession>A0A8X6SK15</accession>
<feature type="region of interest" description="Disordered" evidence="1">
    <location>
        <begin position="110"/>
        <end position="149"/>
    </location>
</feature>
<dbReference type="EMBL" id="BMAU01021318">
    <property type="protein sequence ID" value="GFY12868.1"/>
    <property type="molecule type" value="Genomic_DNA"/>
</dbReference>
<dbReference type="InterPro" id="IPR001878">
    <property type="entry name" value="Znf_CCHC"/>
</dbReference>
<dbReference type="PANTHER" id="PTHR47326">
    <property type="entry name" value="TRANSPOSABLE ELEMENT TC3 TRANSPOSASE-LIKE PROTEIN"/>
    <property type="match status" value="1"/>
</dbReference>
<dbReference type="PANTHER" id="PTHR47326:SF1">
    <property type="entry name" value="HTH PSQ-TYPE DOMAIN-CONTAINING PROTEIN"/>
    <property type="match status" value="1"/>
</dbReference>